<evidence type="ECO:0000256" key="2">
    <source>
        <dbReference type="SAM" id="SignalP"/>
    </source>
</evidence>
<feature type="compositionally biased region" description="Low complexity" evidence="1">
    <location>
        <begin position="23"/>
        <end position="42"/>
    </location>
</feature>
<feature type="signal peptide" evidence="2">
    <location>
        <begin position="1"/>
        <end position="19"/>
    </location>
</feature>
<proteinExistence type="predicted"/>
<feature type="compositionally biased region" description="Acidic residues" evidence="1">
    <location>
        <begin position="118"/>
        <end position="129"/>
    </location>
</feature>
<reference evidence="3" key="1">
    <citation type="submission" date="2021-01" db="EMBL/GenBank/DDBJ databases">
        <authorList>
            <person name="Corre E."/>
            <person name="Pelletier E."/>
            <person name="Niang G."/>
            <person name="Scheremetjew M."/>
            <person name="Finn R."/>
            <person name="Kale V."/>
            <person name="Holt S."/>
            <person name="Cochrane G."/>
            <person name="Meng A."/>
            <person name="Brown T."/>
            <person name="Cohen L."/>
        </authorList>
    </citation>
    <scope>NUCLEOTIDE SEQUENCE</scope>
    <source>
        <strain evidence="3">10249 10 AB</strain>
    </source>
</reference>
<evidence type="ECO:0000256" key="1">
    <source>
        <dbReference type="SAM" id="MobiDB-lite"/>
    </source>
</evidence>
<evidence type="ECO:0000313" key="3">
    <source>
        <dbReference type="EMBL" id="CAE0728615.1"/>
    </source>
</evidence>
<organism evidence="3">
    <name type="scientific">Pseudo-nitzschia australis</name>
    <dbReference type="NCBI Taxonomy" id="44445"/>
    <lineage>
        <taxon>Eukaryota</taxon>
        <taxon>Sar</taxon>
        <taxon>Stramenopiles</taxon>
        <taxon>Ochrophyta</taxon>
        <taxon>Bacillariophyta</taxon>
        <taxon>Bacillariophyceae</taxon>
        <taxon>Bacillariophycidae</taxon>
        <taxon>Bacillariales</taxon>
        <taxon>Bacillariaceae</taxon>
        <taxon>Pseudo-nitzschia</taxon>
    </lineage>
</organism>
<keyword evidence="2" id="KW-0732">Signal</keyword>
<feature type="region of interest" description="Disordered" evidence="1">
    <location>
        <begin position="20"/>
        <end position="55"/>
    </location>
</feature>
<sequence length="208" mass="23510">MLLYTLLVISNPTFTHVNGMPVSPTTTIENENENESSPTITTRRSLLRGSSTTPSTTIDEVQELEQEYEQEYEQEQTPAHSSSSWSVLSSVEGAFRKLLNGCGQDGGNNDYDYDFPMDEESEDSEEEEATVTIVKPKRGKPKTCAEKPEKPVTCTLEAGSEPETFRNKCAAKQKNPRYKKRRNAEWLCHFVEERDSSEDEDEDVIILT</sequence>
<gene>
    <name evidence="3" type="ORF">PAUS00366_LOCUS21399</name>
</gene>
<name>A0A7S4AVS7_9STRA</name>
<protein>
    <submittedName>
        <fullName evidence="3">Uncharacterized protein</fullName>
    </submittedName>
</protein>
<accession>A0A7S4AVS7</accession>
<feature type="region of interest" description="Disordered" evidence="1">
    <location>
        <begin position="118"/>
        <end position="150"/>
    </location>
</feature>
<dbReference type="AlphaFoldDB" id="A0A7S4AVS7"/>
<feature type="chain" id="PRO_5030598621" evidence="2">
    <location>
        <begin position="20"/>
        <end position="208"/>
    </location>
</feature>
<dbReference type="EMBL" id="HBIX01032485">
    <property type="protein sequence ID" value="CAE0728615.1"/>
    <property type="molecule type" value="Transcribed_RNA"/>
</dbReference>